<dbReference type="InterPro" id="IPR050613">
    <property type="entry name" value="Sec_Metabolite_Reg"/>
</dbReference>
<dbReference type="GO" id="GO:0005634">
    <property type="term" value="C:nucleus"/>
    <property type="evidence" value="ECO:0007669"/>
    <property type="project" value="UniProtKB-SubCell"/>
</dbReference>
<dbReference type="CDD" id="cd00067">
    <property type="entry name" value="GAL4"/>
    <property type="match status" value="1"/>
</dbReference>
<keyword evidence="5" id="KW-1185">Reference proteome</keyword>
<dbReference type="AlphaFoldDB" id="A0A6A6SNB5"/>
<evidence type="ECO:0000313" key="5">
    <source>
        <dbReference type="Proteomes" id="UP000799324"/>
    </source>
</evidence>
<evidence type="ECO:0000256" key="1">
    <source>
        <dbReference type="ARBA" id="ARBA00004123"/>
    </source>
</evidence>
<keyword evidence="2" id="KW-0539">Nucleus</keyword>
<dbReference type="PANTHER" id="PTHR31001:SF49">
    <property type="entry name" value="ZN(II)2CYS6 TRANSCRIPTION FACTOR (EUROFUNG)"/>
    <property type="match status" value="1"/>
</dbReference>
<protein>
    <recommendedName>
        <fullName evidence="3">Xylanolytic transcriptional activator regulatory domain-containing protein</fullName>
    </recommendedName>
</protein>
<dbReference type="GO" id="GO:0006351">
    <property type="term" value="P:DNA-templated transcription"/>
    <property type="evidence" value="ECO:0007669"/>
    <property type="project" value="InterPro"/>
</dbReference>
<reference evidence="4" key="1">
    <citation type="journal article" date="2020" name="Stud. Mycol.">
        <title>101 Dothideomycetes genomes: a test case for predicting lifestyles and emergence of pathogens.</title>
        <authorList>
            <person name="Haridas S."/>
            <person name="Albert R."/>
            <person name="Binder M."/>
            <person name="Bloem J."/>
            <person name="Labutti K."/>
            <person name="Salamov A."/>
            <person name="Andreopoulos B."/>
            <person name="Baker S."/>
            <person name="Barry K."/>
            <person name="Bills G."/>
            <person name="Bluhm B."/>
            <person name="Cannon C."/>
            <person name="Castanera R."/>
            <person name="Culley D."/>
            <person name="Daum C."/>
            <person name="Ezra D."/>
            <person name="Gonzalez J."/>
            <person name="Henrissat B."/>
            <person name="Kuo A."/>
            <person name="Liang C."/>
            <person name="Lipzen A."/>
            <person name="Lutzoni F."/>
            <person name="Magnuson J."/>
            <person name="Mondo S."/>
            <person name="Nolan M."/>
            <person name="Ohm R."/>
            <person name="Pangilinan J."/>
            <person name="Park H.-J."/>
            <person name="Ramirez L."/>
            <person name="Alfaro M."/>
            <person name="Sun H."/>
            <person name="Tritt A."/>
            <person name="Yoshinaga Y."/>
            <person name="Zwiers L.-H."/>
            <person name="Turgeon B."/>
            <person name="Goodwin S."/>
            <person name="Spatafora J."/>
            <person name="Crous P."/>
            <person name="Grigoriev I."/>
        </authorList>
    </citation>
    <scope>NUCLEOTIDE SEQUENCE</scope>
    <source>
        <strain evidence="4">CBS 122681</strain>
    </source>
</reference>
<dbReference type="OrthoDB" id="4934715at2759"/>
<dbReference type="PANTHER" id="PTHR31001">
    <property type="entry name" value="UNCHARACTERIZED TRANSCRIPTIONAL REGULATORY PROTEIN"/>
    <property type="match status" value="1"/>
</dbReference>
<dbReference type="SMART" id="SM00906">
    <property type="entry name" value="Fungal_trans"/>
    <property type="match status" value="1"/>
</dbReference>
<evidence type="ECO:0000313" key="4">
    <source>
        <dbReference type="EMBL" id="KAF2648481.1"/>
    </source>
</evidence>
<comment type="subcellular location">
    <subcellularLocation>
        <location evidence="1">Nucleus</location>
    </subcellularLocation>
</comment>
<evidence type="ECO:0000259" key="3">
    <source>
        <dbReference type="SMART" id="SM00906"/>
    </source>
</evidence>
<dbReference type="GO" id="GO:0003677">
    <property type="term" value="F:DNA binding"/>
    <property type="evidence" value="ECO:0007669"/>
    <property type="project" value="InterPro"/>
</dbReference>
<dbReference type="CDD" id="cd12148">
    <property type="entry name" value="fungal_TF_MHR"/>
    <property type="match status" value="1"/>
</dbReference>
<proteinExistence type="predicted"/>
<dbReference type="Proteomes" id="UP000799324">
    <property type="component" value="Unassembled WGS sequence"/>
</dbReference>
<dbReference type="Pfam" id="PF04082">
    <property type="entry name" value="Fungal_trans"/>
    <property type="match status" value="1"/>
</dbReference>
<sequence>MDPAANTTQSRLNSRSRPKPQLACDICKSRKRPCTNCISHGYPSSCAYSESSGVRKPTEWSNAKYSPPDVLAKLKDLENLVHLLMSEREQPSPRPMGLLQASNLSGESAPCDTADVLPNNFGRLSLDQAEASYVGSDHWAAVLDEIADLKHHLEEENVSLPISNPSTSAHNDEGPLIFRTDIRPASREEILQSFPSKTLVDDFVSTYFLQREHIPIFLHQATFLKEYNRFWANPNEVSIMWVGLLYAIMCLGTKFQATYVESRSQDSQNASQAQDCRTKFHEYRERTVQCLLAGRYTRPGRYCIETLLMYFMAEHLHHTDGQFENWLLMGQIIRISLRLGLHRDPFHSSKISIFEGEIRRRIWTAIKLLDIETSCQMGLPTMIKEADCDTRKPLNLLDEDLDEDMRDLPPPRSDTVVTPVLYLCVRSRILSVVKISELSTYSDTCELDDQLLEERAAIPLALQYHPVPPSQWESIDVMMHRIYLDVAFQHSRCMLHRRYLVPARTNELYAKSRTACIDAALALLRHQQILHHEARPGGRIEMRRWKFSSFLDYGLLLGSTILCVDLNLDLQEGLNQQEHWQMKDRVGLIDALHGAYQIFLQSWDTSLDSRKGATAIRTILAKMGVPGYTSPGRRASSVYAATQSPSWTLEELFESRFPHDHSFVRD</sequence>
<evidence type="ECO:0000256" key="2">
    <source>
        <dbReference type="ARBA" id="ARBA00023242"/>
    </source>
</evidence>
<dbReference type="InterPro" id="IPR001138">
    <property type="entry name" value="Zn2Cys6_DnaBD"/>
</dbReference>
<gene>
    <name evidence="4" type="ORF">K491DRAFT_612671</name>
</gene>
<dbReference type="GO" id="GO:0008270">
    <property type="term" value="F:zinc ion binding"/>
    <property type="evidence" value="ECO:0007669"/>
    <property type="project" value="InterPro"/>
</dbReference>
<dbReference type="GO" id="GO:0000981">
    <property type="term" value="F:DNA-binding transcription factor activity, RNA polymerase II-specific"/>
    <property type="evidence" value="ECO:0007669"/>
    <property type="project" value="InterPro"/>
</dbReference>
<dbReference type="EMBL" id="MU004536">
    <property type="protein sequence ID" value="KAF2648481.1"/>
    <property type="molecule type" value="Genomic_DNA"/>
</dbReference>
<name>A0A6A6SNB5_9PLEO</name>
<accession>A0A6A6SNB5</accession>
<dbReference type="InterPro" id="IPR007219">
    <property type="entry name" value="XnlR_reg_dom"/>
</dbReference>
<organism evidence="4 5">
    <name type="scientific">Lophiostoma macrostomum CBS 122681</name>
    <dbReference type="NCBI Taxonomy" id="1314788"/>
    <lineage>
        <taxon>Eukaryota</taxon>
        <taxon>Fungi</taxon>
        <taxon>Dikarya</taxon>
        <taxon>Ascomycota</taxon>
        <taxon>Pezizomycotina</taxon>
        <taxon>Dothideomycetes</taxon>
        <taxon>Pleosporomycetidae</taxon>
        <taxon>Pleosporales</taxon>
        <taxon>Lophiostomataceae</taxon>
        <taxon>Lophiostoma</taxon>
    </lineage>
</organism>
<feature type="domain" description="Xylanolytic transcriptional activator regulatory" evidence="3">
    <location>
        <begin position="325"/>
        <end position="399"/>
    </location>
</feature>